<evidence type="ECO:0000313" key="3">
    <source>
        <dbReference type="EMBL" id="KAF2792141.1"/>
    </source>
</evidence>
<dbReference type="Proteomes" id="UP000799757">
    <property type="component" value="Unassembled WGS sequence"/>
</dbReference>
<name>A0A6A6X7B4_9PLEO</name>
<evidence type="ECO:0000256" key="2">
    <source>
        <dbReference type="SAM" id="SignalP"/>
    </source>
</evidence>
<proteinExistence type="predicted"/>
<protein>
    <submittedName>
        <fullName evidence="3">Uncharacterized protein</fullName>
    </submittedName>
</protein>
<sequence>MLASTALMLFASAMLSLAQTGSVLTIQTIDVPSTSGDGTFISSIVHGPPIISECIGDVCPSTSTESRCDAVCVREPCFACSSTVGLPSIVTSRTIQLTNLPSDTGIMSVPAGETGSPTPAPSTSGGTSASSTAPTAAQSTGAAPSSHTTADGNAILLAMGLSGLSMMLGFAWTLL</sequence>
<accession>A0A6A6X7B4</accession>
<dbReference type="EMBL" id="MU001984">
    <property type="protein sequence ID" value="KAF2792141.1"/>
    <property type="molecule type" value="Genomic_DNA"/>
</dbReference>
<feature type="chain" id="PRO_5025369717" evidence="2">
    <location>
        <begin position="19"/>
        <end position="175"/>
    </location>
</feature>
<feature type="compositionally biased region" description="Low complexity" evidence="1">
    <location>
        <begin position="114"/>
        <end position="146"/>
    </location>
</feature>
<evidence type="ECO:0000256" key="1">
    <source>
        <dbReference type="SAM" id="MobiDB-lite"/>
    </source>
</evidence>
<organism evidence="3 4">
    <name type="scientific">Melanomma pulvis-pyrius CBS 109.77</name>
    <dbReference type="NCBI Taxonomy" id="1314802"/>
    <lineage>
        <taxon>Eukaryota</taxon>
        <taxon>Fungi</taxon>
        <taxon>Dikarya</taxon>
        <taxon>Ascomycota</taxon>
        <taxon>Pezizomycotina</taxon>
        <taxon>Dothideomycetes</taxon>
        <taxon>Pleosporomycetidae</taxon>
        <taxon>Pleosporales</taxon>
        <taxon>Melanommataceae</taxon>
        <taxon>Melanomma</taxon>
    </lineage>
</organism>
<gene>
    <name evidence="3" type="ORF">K505DRAFT_376274</name>
</gene>
<keyword evidence="4" id="KW-1185">Reference proteome</keyword>
<reference evidence="3" key="1">
    <citation type="journal article" date="2020" name="Stud. Mycol.">
        <title>101 Dothideomycetes genomes: a test case for predicting lifestyles and emergence of pathogens.</title>
        <authorList>
            <person name="Haridas S."/>
            <person name="Albert R."/>
            <person name="Binder M."/>
            <person name="Bloem J."/>
            <person name="Labutti K."/>
            <person name="Salamov A."/>
            <person name="Andreopoulos B."/>
            <person name="Baker S."/>
            <person name="Barry K."/>
            <person name="Bills G."/>
            <person name="Bluhm B."/>
            <person name="Cannon C."/>
            <person name="Castanera R."/>
            <person name="Culley D."/>
            <person name="Daum C."/>
            <person name="Ezra D."/>
            <person name="Gonzalez J."/>
            <person name="Henrissat B."/>
            <person name="Kuo A."/>
            <person name="Liang C."/>
            <person name="Lipzen A."/>
            <person name="Lutzoni F."/>
            <person name="Magnuson J."/>
            <person name="Mondo S."/>
            <person name="Nolan M."/>
            <person name="Ohm R."/>
            <person name="Pangilinan J."/>
            <person name="Park H.-J."/>
            <person name="Ramirez L."/>
            <person name="Alfaro M."/>
            <person name="Sun H."/>
            <person name="Tritt A."/>
            <person name="Yoshinaga Y."/>
            <person name="Zwiers L.-H."/>
            <person name="Turgeon B."/>
            <person name="Goodwin S."/>
            <person name="Spatafora J."/>
            <person name="Crous P."/>
            <person name="Grigoriev I."/>
        </authorList>
    </citation>
    <scope>NUCLEOTIDE SEQUENCE</scope>
    <source>
        <strain evidence="3">CBS 109.77</strain>
    </source>
</reference>
<feature type="signal peptide" evidence="2">
    <location>
        <begin position="1"/>
        <end position="18"/>
    </location>
</feature>
<evidence type="ECO:0000313" key="4">
    <source>
        <dbReference type="Proteomes" id="UP000799757"/>
    </source>
</evidence>
<dbReference type="AlphaFoldDB" id="A0A6A6X7B4"/>
<keyword evidence="2" id="KW-0732">Signal</keyword>
<feature type="region of interest" description="Disordered" evidence="1">
    <location>
        <begin position="110"/>
        <end position="147"/>
    </location>
</feature>